<name>A0A699S8J0_TANCI</name>
<proteinExistence type="predicted"/>
<dbReference type="AlphaFoldDB" id="A0A699S8J0"/>
<sequence>LPTPATLAQAGQQAATRIEAAITAGTLAGTQQVTASVQESTRQLTAAAAALTKAAEAVPRSVPVDFLQGWRWPTGLAVGPVLLVLLGLWLGGAFSGVAQAKYDQLQAEKQALTQANEKLLTQGRYYFDQAQQYRKLFPKTAARFPKYVAPAAPAPAAE</sequence>
<feature type="non-terminal residue" evidence="2">
    <location>
        <position position="1"/>
    </location>
</feature>
<reference evidence="2" key="1">
    <citation type="journal article" date="2019" name="Sci. Rep.">
        <title>Draft genome of Tanacetum cinerariifolium, the natural source of mosquito coil.</title>
        <authorList>
            <person name="Yamashiro T."/>
            <person name="Shiraishi A."/>
            <person name="Satake H."/>
            <person name="Nakayama K."/>
        </authorList>
    </citation>
    <scope>NUCLEOTIDE SEQUENCE</scope>
</reference>
<evidence type="ECO:0000256" key="1">
    <source>
        <dbReference type="SAM" id="Phobius"/>
    </source>
</evidence>
<dbReference type="EMBL" id="BKCJ011143890">
    <property type="protein sequence ID" value="GFC93535.1"/>
    <property type="molecule type" value="Genomic_DNA"/>
</dbReference>
<keyword evidence="1" id="KW-1133">Transmembrane helix</keyword>
<evidence type="ECO:0000313" key="2">
    <source>
        <dbReference type="EMBL" id="GFC93535.1"/>
    </source>
</evidence>
<comment type="caution">
    <text evidence="2">The sequence shown here is derived from an EMBL/GenBank/DDBJ whole genome shotgun (WGS) entry which is preliminary data.</text>
</comment>
<feature type="transmembrane region" description="Helical" evidence="1">
    <location>
        <begin position="76"/>
        <end position="98"/>
    </location>
</feature>
<organism evidence="2">
    <name type="scientific">Tanacetum cinerariifolium</name>
    <name type="common">Dalmatian daisy</name>
    <name type="synonym">Chrysanthemum cinerariifolium</name>
    <dbReference type="NCBI Taxonomy" id="118510"/>
    <lineage>
        <taxon>Eukaryota</taxon>
        <taxon>Viridiplantae</taxon>
        <taxon>Streptophyta</taxon>
        <taxon>Embryophyta</taxon>
        <taxon>Tracheophyta</taxon>
        <taxon>Spermatophyta</taxon>
        <taxon>Magnoliopsida</taxon>
        <taxon>eudicotyledons</taxon>
        <taxon>Gunneridae</taxon>
        <taxon>Pentapetalae</taxon>
        <taxon>asterids</taxon>
        <taxon>campanulids</taxon>
        <taxon>Asterales</taxon>
        <taxon>Asteraceae</taxon>
        <taxon>Asteroideae</taxon>
        <taxon>Anthemideae</taxon>
        <taxon>Anthemidinae</taxon>
        <taxon>Tanacetum</taxon>
    </lineage>
</organism>
<gene>
    <name evidence="2" type="ORF">Tci_865505</name>
</gene>
<keyword evidence="1" id="KW-0812">Transmembrane</keyword>
<accession>A0A699S8J0</accession>
<keyword evidence="1" id="KW-0472">Membrane</keyword>
<protein>
    <submittedName>
        <fullName evidence="2">Uncharacterized protein</fullName>
    </submittedName>
</protein>